<evidence type="ECO:0000313" key="2">
    <source>
        <dbReference type="EMBL" id="GAA2091883.1"/>
    </source>
</evidence>
<evidence type="ECO:0000313" key="3">
    <source>
        <dbReference type="Proteomes" id="UP001500897"/>
    </source>
</evidence>
<keyword evidence="3" id="KW-1185">Reference proteome</keyword>
<comment type="caution">
    <text evidence="2">The sequence shown here is derived from an EMBL/GenBank/DDBJ whole genome shotgun (WGS) entry which is preliminary data.</text>
</comment>
<protein>
    <submittedName>
        <fullName evidence="2">Uncharacterized protein</fullName>
    </submittedName>
</protein>
<dbReference type="EMBL" id="BAAANS010000008">
    <property type="protein sequence ID" value="GAA2091883.1"/>
    <property type="molecule type" value="Genomic_DNA"/>
</dbReference>
<dbReference type="Proteomes" id="UP001500897">
    <property type="component" value="Unassembled WGS sequence"/>
</dbReference>
<evidence type="ECO:0000256" key="1">
    <source>
        <dbReference type="SAM" id="MobiDB-lite"/>
    </source>
</evidence>
<name>A0ABP5I3T6_9ACTN</name>
<organism evidence="2 3">
    <name type="scientific">Kitasatospora saccharophila</name>
    <dbReference type="NCBI Taxonomy" id="407973"/>
    <lineage>
        <taxon>Bacteria</taxon>
        <taxon>Bacillati</taxon>
        <taxon>Actinomycetota</taxon>
        <taxon>Actinomycetes</taxon>
        <taxon>Kitasatosporales</taxon>
        <taxon>Streptomycetaceae</taxon>
        <taxon>Kitasatospora</taxon>
    </lineage>
</organism>
<reference evidence="3" key="1">
    <citation type="journal article" date="2019" name="Int. J. Syst. Evol. Microbiol.">
        <title>The Global Catalogue of Microorganisms (GCM) 10K type strain sequencing project: providing services to taxonomists for standard genome sequencing and annotation.</title>
        <authorList>
            <consortium name="The Broad Institute Genomics Platform"/>
            <consortium name="The Broad Institute Genome Sequencing Center for Infectious Disease"/>
            <person name="Wu L."/>
            <person name="Ma J."/>
        </authorList>
    </citation>
    <scope>NUCLEOTIDE SEQUENCE [LARGE SCALE GENOMIC DNA]</scope>
    <source>
        <strain evidence="3">JCM 14559</strain>
    </source>
</reference>
<accession>A0ABP5I3T6</accession>
<feature type="region of interest" description="Disordered" evidence="1">
    <location>
        <begin position="47"/>
        <end position="83"/>
    </location>
</feature>
<feature type="region of interest" description="Disordered" evidence="1">
    <location>
        <begin position="1"/>
        <end position="26"/>
    </location>
</feature>
<proteinExistence type="predicted"/>
<sequence>MDSGAGARPAARPRTASGALPGTVSGAVGSGAVLMRCVLLLPGRVPGVRGRTTPAPADLFPPPVRPAIGPADRPAGRDPPGPR</sequence>
<gene>
    <name evidence="2" type="ORF">GCM10009759_17070</name>
</gene>